<evidence type="ECO:0000256" key="1">
    <source>
        <dbReference type="ARBA" id="ARBA00004613"/>
    </source>
</evidence>
<feature type="disulfide bond" evidence="7">
    <location>
        <begin position="375"/>
        <end position="385"/>
    </location>
</feature>
<dbReference type="PANTHER" id="PTHR48071">
    <property type="entry name" value="SRCR DOMAIN-CONTAINING PROTEIN"/>
    <property type="match status" value="1"/>
</dbReference>
<evidence type="ECO:0000256" key="8">
    <source>
        <dbReference type="SAM" id="Phobius"/>
    </source>
</evidence>
<dbReference type="Pfam" id="PF00530">
    <property type="entry name" value="SRCR"/>
    <property type="match status" value="7"/>
</dbReference>
<keyword evidence="8" id="KW-1133">Transmembrane helix</keyword>
<feature type="disulfide bond" evidence="7">
    <location>
        <begin position="180"/>
        <end position="190"/>
    </location>
</feature>
<reference evidence="11" key="2">
    <citation type="submission" date="2025-09" db="UniProtKB">
        <authorList>
            <consortium name="Ensembl"/>
        </authorList>
    </citation>
    <scope>IDENTIFICATION</scope>
</reference>
<dbReference type="SMART" id="SM00202">
    <property type="entry name" value="SR"/>
    <property type="match status" value="7"/>
</dbReference>
<dbReference type="SUPFAM" id="SSF56487">
    <property type="entry name" value="SRCR-like"/>
    <property type="match status" value="7"/>
</dbReference>
<feature type="domain" description="SRCR" evidence="10">
    <location>
        <begin position="615"/>
        <end position="712"/>
    </location>
</feature>
<feature type="disulfide bond" evidence="7">
    <location>
        <begin position="684"/>
        <end position="694"/>
    </location>
</feature>
<dbReference type="GO" id="GO:0004252">
    <property type="term" value="F:serine-type endopeptidase activity"/>
    <property type="evidence" value="ECO:0007669"/>
    <property type="project" value="TreeGrafter"/>
</dbReference>
<evidence type="ECO:0000313" key="12">
    <source>
        <dbReference type="Proteomes" id="UP000694389"/>
    </source>
</evidence>
<evidence type="ECO:0000256" key="5">
    <source>
        <dbReference type="ARBA" id="ARBA00023157"/>
    </source>
</evidence>
<gene>
    <name evidence="11" type="primary">LOC127363124</name>
</gene>
<dbReference type="Proteomes" id="UP000694389">
    <property type="component" value="Unassembled WGS sequence"/>
</dbReference>
<dbReference type="GO" id="GO:0031638">
    <property type="term" value="P:zymogen activation"/>
    <property type="evidence" value="ECO:0007669"/>
    <property type="project" value="TreeGrafter"/>
</dbReference>
<evidence type="ECO:0000259" key="10">
    <source>
        <dbReference type="PROSITE" id="PS50287"/>
    </source>
</evidence>
<feature type="disulfide bond" evidence="7">
    <location>
        <begin position="578"/>
        <end position="588"/>
    </location>
</feature>
<dbReference type="InterPro" id="IPR013783">
    <property type="entry name" value="Ig-like_fold"/>
</dbReference>
<feature type="domain" description="SRCR" evidence="10">
    <location>
        <begin position="307"/>
        <end position="406"/>
    </location>
</feature>
<dbReference type="GO" id="GO:0005615">
    <property type="term" value="C:extracellular space"/>
    <property type="evidence" value="ECO:0007669"/>
    <property type="project" value="TreeGrafter"/>
</dbReference>
<evidence type="ECO:0000256" key="3">
    <source>
        <dbReference type="ARBA" id="ARBA00022729"/>
    </source>
</evidence>
<keyword evidence="5 7" id="KW-1015">Disulfide bond</keyword>
<keyword evidence="12" id="KW-1185">Reference proteome</keyword>
<dbReference type="Ensembl" id="ENSDLAT00005029398.2">
    <property type="protein sequence ID" value="ENSDLAP00005027563.2"/>
    <property type="gene ID" value="ENSDLAG00005012380.2"/>
</dbReference>
<feature type="chain" id="PRO_5035773527" description="SRCR domain-containing protein" evidence="9">
    <location>
        <begin position="20"/>
        <end position="858"/>
    </location>
</feature>
<dbReference type="GeneTree" id="ENSGT00940000163299"/>
<proteinExistence type="predicted"/>
<feature type="signal peptide" evidence="9">
    <location>
        <begin position="1"/>
        <end position="19"/>
    </location>
</feature>
<keyword evidence="4" id="KW-0677">Repeat</keyword>
<dbReference type="PANTHER" id="PTHR48071:SF15">
    <property type="entry name" value="SRCR DOMAIN-CONTAINING PROTEIN"/>
    <property type="match status" value="1"/>
</dbReference>
<feature type="domain" description="SRCR" evidence="10">
    <location>
        <begin position="411"/>
        <end position="507"/>
    </location>
</feature>
<dbReference type="Gene3D" id="3.10.250.10">
    <property type="entry name" value="SRCR-like domain"/>
    <property type="match status" value="7"/>
</dbReference>
<feature type="domain" description="SRCR" evidence="10">
    <location>
        <begin position="510"/>
        <end position="610"/>
    </location>
</feature>
<comment type="caution">
    <text evidence="7">Lacks conserved residue(s) required for the propagation of feature annotation.</text>
</comment>
<dbReference type="FunFam" id="3.10.250.10:FF:000013">
    <property type="entry name" value="CD163 molecule like 1"/>
    <property type="match status" value="3"/>
</dbReference>
<evidence type="ECO:0000256" key="4">
    <source>
        <dbReference type="ARBA" id="ARBA00022737"/>
    </source>
</evidence>
<accession>A0A8C4F205</accession>
<dbReference type="InterPro" id="IPR036179">
    <property type="entry name" value="Ig-like_dom_sf"/>
</dbReference>
<dbReference type="AlphaFoldDB" id="A0A8C4F205"/>
<feature type="transmembrane region" description="Helical" evidence="8">
    <location>
        <begin position="828"/>
        <end position="848"/>
    </location>
</feature>
<name>A0A8C4F205_DICLA</name>
<dbReference type="PROSITE" id="PS50287">
    <property type="entry name" value="SRCR_2"/>
    <property type="match status" value="7"/>
</dbReference>
<dbReference type="OrthoDB" id="536948at2759"/>
<dbReference type="SUPFAM" id="SSF48726">
    <property type="entry name" value="Immunoglobulin"/>
    <property type="match status" value="1"/>
</dbReference>
<evidence type="ECO:0000256" key="7">
    <source>
        <dbReference type="PROSITE-ProRule" id="PRU00196"/>
    </source>
</evidence>
<comment type="subcellular location">
    <subcellularLocation>
        <location evidence="1">Secreted</location>
    </subcellularLocation>
</comment>
<feature type="domain" description="SRCR" evidence="10">
    <location>
        <begin position="109"/>
        <end position="209"/>
    </location>
</feature>
<keyword evidence="3 9" id="KW-0732">Signal</keyword>
<feature type="disulfide bond" evidence="7">
    <location>
        <begin position="480"/>
        <end position="490"/>
    </location>
</feature>
<dbReference type="GeneID" id="127363124"/>
<evidence type="ECO:0000313" key="11">
    <source>
        <dbReference type="Ensembl" id="ENSDLAP00005027563.2"/>
    </source>
</evidence>
<dbReference type="Gene3D" id="2.60.40.10">
    <property type="entry name" value="Immunoglobulins"/>
    <property type="match status" value="1"/>
</dbReference>
<dbReference type="OMA" id="LNQCPRS"/>
<dbReference type="GO" id="GO:0005886">
    <property type="term" value="C:plasma membrane"/>
    <property type="evidence" value="ECO:0007669"/>
    <property type="project" value="TreeGrafter"/>
</dbReference>
<feature type="domain" description="SRCR" evidence="10">
    <location>
        <begin position="22"/>
        <end position="71"/>
    </location>
</feature>
<keyword evidence="2" id="KW-0964">Secreted</keyword>
<sequence>MDPYRVLTVFLSLWSSVVPADVRLVGGASRCAGSLEQRHQGDWRPVVDQYNWNLTSAAAVCQQLDCGSVVSLRRTQHSSIPMFVSEFGLMPISMVSDELILEITCSDSVRLLDGTSLCSGRLEVKSDQSNQSWSSVCKEDFDLRDAEVVCRELGCGAPSALQGALDGGEKAPMWTREFQCKGDESALLDCDSSVRNTCSSGKVVGLTCLDPSGLRLVGGASRCSGTLEMNKLGEWKPLDERDWDLRVAGIACGLLDCGSPVSTTRRMNPAKTNVWAAGSNCASSLMDCFDRPTFSHGSLEITCSDSVRLLNGTNLCSGRLEVKSNQLWSSVCEDDFDQQGAEVVCKELGCGAPSVFKGGLYREVEAPVWVRELPCGGDESALLDCLKSGSARSTCSPGKAVGLTCSDPNDVRLVGGTSRCTGILELKHRGEWKSVVNADFRWDLKVAAAMCGRLDCGSVVSAAKRTESSERPVWWINSPCVQSESTLKECVTMKDQLSEYSLEITCSDSVRLLNGTSLCSGRLEVKSNQSWSSVCEEDFDLRDAEVVCRELGCGAPLVLQGALYGGEKAPMWTREFQCEGNESALRDCDRSGSARGGPCSPGRAVGLTCSDPDYIRLVGEASRCAGTLELKNQGEWRPVAVWDSQWDQSSAAAACGLLDCGSAVSTEITDDASDRLVWWIRSSCVQAAATLLECVTLTNVPETYTGLNVTCSDLLAHPNISLSPSTDGVSKAKWQGLQVLMGSNFTITCSVEPQYQEGSFQLVFASSDAAQNYTLPAVNHSAHFLFPAADHAHQGDYRCVYHVYVFSHNFSSESQTLYLAVGASVTELIIRLVVLLLGLMLLIIALCCHSEACRRRWR</sequence>
<dbReference type="InterPro" id="IPR036772">
    <property type="entry name" value="SRCR-like_dom_sf"/>
</dbReference>
<keyword evidence="8" id="KW-0472">Membrane</keyword>
<dbReference type="InterPro" id="IPR001190">
    <property type="entry name" value="SRCR"/>
</dbReference>
<reference evidence="11" key="1">
    <citation type="submission" date="2025-08" db="UniProtKB">
        <authorList>
            <consortium name="Ensembl"/>
        </authorList>
    </citation>
    <scope>IDENTIFICATION</scope>
</reference>
<keyword evidence="8" id="KW-0812">Transmembrane</keyword>
<dbReference type="RefSeq" id="XP_051255595.1">
    <property type="nucleotide sequence ID" value="XM_051399635.1"/>
</dbReference>
<feature type="disulfide bond" evidence="7">
    <location>
        <begin position="535"/>
        <end position="599"/>
    </location>
</feature>
<evidence type="ECO:0000256" key="6">
    <source>
        <dbReference type="ARBA" id="ARBA00023180"/>
    </source>
</evidence>
<dbReference type="PRINTS" id="PR00258">
    <property type="entry name" value="SPERACTRCPTR"/>
</dbReference>
<evidence type="ECO:0000256" key="2">
    <source>
        <dbReference type="ARBA" id="ARBA00022525"/>
    </source>
</evidence>
<feature type="domain" description="SRCR" evidence="10">
    <location>
        <begin position="214"/>
        <end position="304"/>
    </location>
</feature>
<evidence type="ECO:0000256" key="9">
    <source>
        <dbReference type="SAM" id="SignalP"/>
    </source>
</evidence>
<feature type="disulfide bond" evidence="7">
    <location>
        <begin position="548"/>
        <end position="609"/>
    </location>
</feature>
<keyword evidence="6" id="KW-0325">Glycoprotein</keyword>
<protein>
    <recommendedName>
        <fullName evidence="10">SRCR domain-containing protein</fullName>
    </recommendedName>
</protein>
<organism evidence="11 12">
    <name type="scientific">Dicentrarchus labrax</name>
    <name type="common">European seabass</name>
    <name type="synonym">Morone labrax</name>
    <dbReference type="NCBI Taxonomy" id="13489"/>
    <lineage>
        <taxon>Eukaryota</taxon>
        <taxon>Metazoa</taxon>
        <taxon>Chordata</taxon>
        <taxon>Craniata</taxon>
        <taxon>Vertebrata</taxon>
        <taxon>Euteleostomi</taxon>
        <taxon>Actinopterygii</taxon>
        <taxon>Neopterygii</taxon>
        <taxon>Teleostei</taxon>
        <taxon>Neoteleostei</taxon>
        <taxon>Acanthomorphata</taxon>
        <taxon>Eupercaria</taxon>
        <taxon>Moronidae</taxon>
        <taxon>Dicentrarchus</taxon>
    </lineage>
</organism>